<proteinExistence type="predicted"/>
<sequence length="265" mass="29575">MAPRRKNQESDAPPGFVEEQVANIEHGQLAEAVSGARIRPSQHNDVVPPNIEVDNSVTTGLKVTMTDKGKQVQVQGDVKVREGVEDDFQEGGEYEDEYVEDDMLEDEHPNPKFDRGNKDDEGDDQGPPLTIHFGSLPPVVVINYIYTTYGFQFNEEDRDRYVEEEEIIEEAEDTDGFVAELTEAFARLEASDEPWGVRMARLGSRIDLAAEVARQGKSSQQLLKELHEAGHKSVGFLGEDDGRYLFYVLYQGPEASSSSPIQNPS</sequence>
<protein>
    <submittedName>
        <fullName evidence="2">Uncharacterized protein</fullName>
    </submittedName>
</protein>
<feature type="region of interest" description="Disordered" evidence="1">
    <location>
        <begin position="79"/>
        <end position="131"/>
    </location>
</feature>
<feature type="compositionally biased region" description="Acidic residues" evidence="1">
    <location>
        <begin position="84"/>
        <end position="105"/>
    </location>
</feature>
<dbReference type="Proteomes" id="UP001497516">
    <property type="component" value="Chromosome 6"/>
</dbReference>
<evidence type="ECO:0000313" key="3">
    <source>
        <dbReference type="Proteomes" id="UP001497516"/>
    </source>
</evidence>
<dbReference type="AlphaFoldDB" id="A0AAV2F5I7"/>
<name>A0AAV2F5I7_9ROSI</name>
<gene>
    <name evidence="2" type="ORF">LTRI10_LOCUS34004</name>
</gene>
<accession>A0AAV2F5I7</accession>
<reference evidence="2 3" key="1">
    <citation type="submission" date="2024-04" db="EMBL/GenBank/DDBJ databases">
        <authorList>
            <person name="Fracassetti M."/>
        </authorList>
    </citation>
    <scope>NUCLEOTIDE SEQUENCE [LARGE SCALE GENOMIC DNA]</scope>
</reference>
<evidence type="ECO:0000256" key="1">
    <source>
        <dbReference type="SAM" id="MobiDB-lite"/>
    </source>
</evidence>
<keyword evidence="3" id="KW-1185">Reference proteome</keyword>
<evidence type="ECO:0000313" key="2">
    <source>
        <dbReference type="EMBL" id="CAL1393424.1"/>
    </source>
</evidence>
<organism evidence="2 3">
    <name type="scientific">Linum trigynum</name>
    <dbReference type="NCBI Taxonomy" id="586398"/>
    <lineage>
        <taxon>Eukaryota</taxon>
        <taxon>Viridiplantae</taxon>
        <taxon>Streptophyta</taxon>
        <taxon>Embryophyta</taxon>
        <taxon>Tracheophyta</taxon>
        <taxon>Spermatophyta</taxon>
        <taxon>Magnoliopsida</taxon>
        <taxon>eudicotyledons</taxon>
        <taxon>Gunneridae</taxon>
        <taxon>Pentapetalae</taxon>
        <taxon>rosids</taxon>
        <taxon>fabids</taxon>
        <taxon>Malpighiales</taxon>
        <taxon>Linaceae</taxon>
        <taxon>Linum</taxon>
    </lineage>
</organism>
<feature type="compositionally biased region" description="Basic and acidic residues" evidence="1">
    <location>
        <begin position="106"/>
        <end position="119"/>
    </location>
</feature>
<dbReference type="EMBL" id="OZ034819">
    <property type="protein sequence ID" value="CAL1393424.1"/>
    <property type="molecule type" value="Genomic_DNA"/>
</dbReference>